<dbReference type="Proteomes" id="UP000076738">
    <property type="component" value="Unassembled WGS sequence"/>
</dbReference>
<organism evidence="2 3">
    <name type="scientific">Calocera viscosa (strain TUFC12733)</name>
    <dbReference type="NCBI Taxonomy" id="1330018"/>
    <lineage>
        <taxon>Eukaryota</taxon>
        <taxon>Fungi</taxon>
        <taxon>Dikarya</taxon>
        <taxon>Basidiomycota</taxon>
        <taxon>Agaricomycotina</taxon>
        <taxon>Dacrymycetes</taxon>
        <taxon>Dacrymycetales</taxon>
        <taxon>Dacrymycetaceae</taxon>
        <taxon>Calocera</taxon>
    </lineage>
</organism>
<evidence type="ECO:0000313" key="3">
    <source>
        <dbReference type="Proteomes" id="UP000076738"/>
    </source>
</evidence>
<dbReference type="AlphaFoldDB" id="A0A167ILX7"/>
<evidence type="ECO:0000313" key="2">
    <source>
        <dbReference type="EMBL" id="KZO92764.1"/>
    </source>
</evidence>
<dbReference type="EMBL" id="KV417307">
    <property type="protein sequence ID" value="KZO92764.1"/>
    <property type="molecule type" value="Genomic_DNA"/>
</dbReference>
<sequence>MSNSPSASSRSTEEELTRVLKDNVPGLLQANTDNVTALSRAAKDDRFAAAEKHRLLIRPSAFHVSVLFQPTQAFLHRVGEVLPSSIYDSFKDDNALLDDFVLDVYLP</sequence>
<dbReference type="InterPro" id="IPR048630">
    <property type="entry name" value="Sec8_M"/>
</dbReference>
<feature type="domain" description="Exocyst complex component Sec8 middle helical bundle" evidence="1">
    <location>
        <begin position="5"/>
        <end position="71"/>
    </location>
</feature>
<proteinExistence type="predicted"/>
<keyword evidence="3" id="KW-1185">Reference proteome</keyword>
<accession>A0A167ILX7</accession>
<dbReference type="Pfam" id="PF20652">
    <property type="entry name" value="Sec8_C"/>
    <property type="match status" value="1"/>
</dbReference>
<gene>
    <name evidence="2" type="ORF">CALVIDRAFT_292680</name>
</gene>
<protein>
    <recommendedName>
        <fullName evidence="1">Exocyst complex component Sec8 middle helical bundle domain-containing protein</fullName>
    </recommendedName>
</protein>
<reference evidence="2 3" key="1">
    <citation type="journal article" date="2016" name="Mol. Biol. Evol.">
        <title>Comparative Genomics of Early-Diverging Mushroom-Forming Fungi Provides Insights into the Origins of Lignocellulose Decay Capabilities.</title>
        <authorList>
            <person name="Nagy L.G."/>
            <person name="Riley R."/>
            <person name="Tritt A."/>
            <person name="Adam C."/>
            <person name="Daum C."/>
            <person name="Floudas D."/>
            <person name="Sun H."/>
            <person name="Yadav J.S."/>
            <person name="Pangilinan J."/>
            <person name="Larsson K.H."/>
            <person name="Matsuura K."/>
            <person name="Barry K."/>
            <person name="Labutti K."/>
            <person name="Kuo R."/>
            <person name="Ohm R.A."/>
            <person name="Bhattacharya S.S."/>
            <person name="Shirouzu T."/>
            <person name="Yoshinaga Y."/>
            <person name="Martin F.M."/>
            <person name="Grigoriev I.V."/>
            <person name="Hibbett D.S."/>
        </authorList>
    </citation>
    <scope>NUCLEOTIDE SEQUENCE [LARGE SCALE GENOMIC DNA]</scope>
    <source>
        <strain evidence="2 3">TUFC12733</strain>
    </source>
</reference>
<dbReference type="STRING" id="1330018.A0A167ILX7"/>
<dbReference type="OrthoDB" id="272977at2759"/>
<name>A0A167ILX7_CALVF</name>
<evidence type="ECO:0000259" key="1">
    <source>
        <dbReference type="Pfam" id="PF20652"/>
    </source>
</evidence>